<evidence type="ECO:0000256" key="2">
    <source>
        <dbReference type="ARBA" id="ARBA00022980"/>
    </source>
</evidence>
<proteinExistence type="inferred from homology"/>
<dbReference type="GO" id="GO:0019843">
    <property type="term" value="F:rRNA binding"/>
    <property type="evidence" value="ECO:0007669"/>
    <property type="project" value="UniProtKB-UniRule"/>
</dbReference>
<dbReference type="PANTHER" id="PTHR21349:SF0">
    <property type="entry name" value="LARGE RIBOSOMAL SUBUNIT PROTEIN BL21M"/>
    <property type="match status" value="1"/>
</dbReference>
<dbReference type="GO" id="GO:0003735">
    <property type="term" value="F:structural constituent of ribosome"/>
    <property type="evidence" value="ECO:0007669"/>
    <property type="project" value="InterPro"/>
</dbReference>
<dbReference type="InterPro" id="IPR001787">
    <property type="entry name" value="Ribosomal_bL21"/>
</dbReference>
<dbReference type="AlphaFoldDB" id="A0A1G2DGX9"/>
<dbReference type="PANTHER" id="PTHR21349">
    <property type="entry name" value="50S RIBOSOMAL PROTEIN L21"/>
    <property type="match status" value="1"/>
</dbReference>
<keyword evidence="3 4" id="KW-0687">Ribonucleoprotein</keyword>
<dbReference type="STRING" id="1798664.A3C93_06270"/>
<evidence type="ECO:0000256" key="5">
    <source>
        <dbReference type="RuleBase" id="RU000562"/>
    </source>
</evidence>
<dbReference type="HAMAP" id="MF_01363">
    <property type="entry name" value="Ribosomal_bL21"/>
    <property type="match status" value="1"/>
</dbReference>
<gene>
    <name evidence="4" type="primary">rplU</name>
    <name evidence="6" type="ORF">A3C93_06270</name>
</gene>
<keyword evidence="4 5" id="KW-0699">rRNA-binding</keyword>
<keyword evidence="2 4" id="KW-0689">Ribosomal protein</keyword>
<dbReference type="InterPro" id="IPR028909">
    <property type="entry name" value="bL21-like"/>
</dbReference>
<keyword evidence="4 5" id="KW-0694">RNA-binding</keyword>
<dbReference type="EMBL" id="MHLO01000016">
    <property type="protein sequence ID" value="OGZ12682.1"/>
    <property type="molecule type" value="Genomic_DNA"/>
</dbReference>
<comment type="similarity">
    <text evidence="1 4 5">Belongs to the bacterial ribosomal protein bL21 family.</text>
</comment>
<comment type="function">
    <text evidence="4 5">This protein binds to 23S rRNA in the presence of protein L20.</text>
</comment>
<dbReference type="GO" id="GO:0006412">
    <property type="term" value="P:translation"/>
    <property type="evidence" value="ECO:0007669"/>
    <property type="project" value="UniProtKB-UniRule"/>
</dbReference>
<comment type="caution">
    <text evidence="6">The sequence shown here is derived from an EMBL/GenBank/DDBJ whole genome shotgun (WGS) entry which is preliminary data.</text>
</comment>
<protein>
    <recommendedName>
        <fullName evidence="4">Large ribosomal subunit protein bL21</fullName>
    </recommendedName>
</protein>
<evidence type="ECO:0000256" key="3">
    <source>
        <dbReference type="ARBA" id="ARBA00023274"/>
    </source>
</evidence>
<dbReference type="GO" id="GO:0005737">
    <property type="term" value="C:cytoplasm"/>
    <property type="evidence" value="ECO:0007669"/>
    <property type="project" value="UniProtKB-ARBA"/>
</dbReference>
<name>A0A1G2DGX9_9BACT</name>
<organism evidence="6 7">
    <name type="scientific">Candidatus Lloydbacteria bacterium RIFCSPHIGHO2_02_FULL_54_17</name>
    <dbReference type="NCBI Taxonomy" id="1798664"/>
    <lineage>
        <taxon>Bacteria</taxon>
        <taxon>Candidatus Lloydiibacteriota</taxon>
    </lineage>
</organism>
<dbReference type="GO" id="GO:0005840">
    <property type="term" value="C:ribosome"/>
    <property type="evidence" value="ECO:0007669"/>
    <property type="project" value="UniProtKB-KW"/>
</dbReference>
<reference evidence="6 7" key="1">
    <citation type="journal article" date="2016" name="Nat. Commun.">
        <title>Thousands of microbial genomes shed light on interconnected biogeochemical processes in an aquifer system.</title>
        <authorList>
            <person name="Anantharaman K."/>
            <person name="Brown C.T."/>
            <person name="Hug L.A."/>
            <person name="Sharon I."/>
            <person name="Castelle C.J."/>
            <person name="Probst A.J."/>
            <person name="Thomas B.C."/>
            <person name="Singh A."/>
            <person name="Wilkins M.J."/>
            <person name="Karaoz U."/>
            <person name="Brodie E.L."/>
            <person name="Williams K.H."/>
            <person name="Hubbard S.S."/>
            <person name="Banfield J.F."/>
        </authorList>
    </citation>
    <scope>NUCLEOTIDE SEQUENCE [LARGE SCALE GENOMIC DNA]</scope>
</reference>
<accession>A0A1G2DGX9</accession>
<evidence type="ECO:0000313" key="6">
    <source>
        <dbReference type="EMBL" id="OGZ12682.1"/>
    </source>
</evidence>
<evidence type="ECO:0000313" key="7">
    <source>
        <dbReference type="Proteomes" id="UP000178636"/>
    </source>
</evidence>
<sequence>MKGFAVIQTGGKQYKVAEGDTLKIEKLSDVKDGKVTFDQVLLVDDEQSTKVGTPHVAGAKVMASVLGDGRHKKIYVVKYQPKSRYFKRNGHRQPFTEVKIDFIR</sequence>
<evidence type="ECO:0000256" key="4">
    <source>
        <dbReference type="HAMAP-Rule" id="MF_01363"/>
    </source>
</evidence>
<dbReference type="Proteomes" id="UP000178636">
    <property type="component" value="Unassembled WGS sequence"/>
</dbReference>
<dbReference type="InterPro" id="IPR036164">
    <property type="entry name" value="bL21-like_sf"/>
</dbReference>
<dbReference type="Pfam" id="PF00829">
    <property type="entry name" value="Ribosomal_L21p"/>
    <property type="match status" value="1"/>
</dbReference>
<comment type="subunit">
    <text evidence="4">Part of the 50S ribosomal subunit. Contacts protein L20.</text>
</comment>
<dbReference type="GO" id="GO:1990904">
    <property type="term" value="C:ribonucleoprotein complex"/>
    <property type="evidence" value="ECO:0007669"/>
    <property type="project" value="UniProtKB-KW"/>
</dbReference>
<evidence type="ECO:0000256" key="1">
    <source>
        <dbReference type="ARBA" id="ARBA00008563"/>
    </source>
</evidence>
<dbReference type="SUPFAM" id="SSF141091">
    <property type="entry name" value="L21p-like"/>
    <property type="match status" value="1"/>
</dbReference>
<dbReference type="NCBIfam" id="TIGR00061">
    <property type="entry name" value="L21"/>
    <property type="match status" value="1"/>
</dbReference>